<feature type="domain" description="Pyridoxamine 5'-phosphate oxidase N-terminal" evidence="1">
    <location>
        <begin position="10"/>
        <end position="96"/>
    </location>
</feature>
<reference evidence="2" key="1">
    <citation type="journal article" date="2014" name="Int. J. Syst. Evol. Microbiol.">
        <title>Complete genome sequence of Corynebacterium casei LMG S-19264T (=DSM 44701T), isolated from a smear-ripened cheese.</title>
        <authorList>
            <consortium name="US DOE Joint Genome Institute (JGI-PGF)"/>
            <person name="Walter F."/>
            <person name="Albersmeier A."/>
            <person name="Kalinowski J."/>
            <person name="Ruckert C."/>
        </authorList>
    </citation>
    <scope>NUCLEOTIDE SEQUENCE</scope>
    <source>
        <strain evidence="2">CGMCC 1.15179</strain>
    </source>
</reference>
<organism evidence="2 3">
    <name type="scientific">Marinithermofilum abyssi</name>
    <dbReference type="NCBI Taxonomy" id="1571185"/>
    <lineage>
        <taxon>Bacteria</taxon>
        <taxon>Bacillati</taxon>
        <taxon>Bacillota</taxon>
        <taxon>Bacilli</taxon>
        <taxon>Bacillales</taxon>
        <taxon>Thermoactinomycetaceae</taxon>
        <taxon>Marinithermofilum</taxon>
    </lineage>
</organism>
<dbReference type="EMBL" id="BMHQ01000009">
    <property type="protein sequence ID" value="GGE22800.1"/>
    <property type="molecule type" value="Genomic_DNA"/>
</dbReference>
<dbReference type="InterPro" id="IPR012349">
    <property type="entry name" value="Split_barrel_FMN-bd"/>
</dbReference>
<evidence type="ECO:0000313" key="2">
    <source>
        <dbReference type="EMBL" id="GGE22800.1"/>
    </source>
</evidence>
<dbReference type="Gene3D" id="2.30.110.10">
    <property type="entry name" value="Electron Transport, Fmn-binding Protein, Chain A"/>
    <property type="match status" value="1"/>
</dbReference>
<accession>A0A8J2YAX4</accession>
<dbReference type="InterPro" id="IPR011576">
    <property type="entry name" value="Pyridox_Oxase_N"/>
</dbReference>
<gene>
    <name evidence="2" type="ORF">GCM10011571_26100</name>
</gene>
<evidence type="ECO:0000259" key="1">
    <source>
        <dbReference type="Pfam" id="PF01243"/>
    </source>
</evidence>
<evidence type="ECO:0000313" key="3">
    <source>
        <dbReference type="Proteomes" id="UP000625210"/>
    </source>
</evidence>
<protein>
    <recommendedName>
        <fullName evidence="1">Pyridoxamine 5'-phosphate oxidase N-terminal domain-containing protein</fullName>
    </recommendedName>
</protein>
<dbReference type="RefSeq" id="WP_188648330.1">
    <property type="nucleotide sequence ID" value="NZ_BMHQ01000009.1"/>
</dbReference>
<dbReference type="Pfam" id="PF01243">
    <property type="entry name" value="PNPOx_N"/>
    <property type="match status" value="1"/>
</dbReference>
<dbReference type="NCBIfam" id="NF005232">
    <property type="entry name" value="PRK06733.1"/>
    <property type="match status" value="1"/>
</dbReference>
<keyword evidence="3" id="KW-1185">Reference proteome</keyword>
<sequence>MAEHLGSQLSDALLSKLQKEQYVLLSTLDEKSGAPVVNAVSWVYAPDARHIKMAVGHKSRIVSNVKTNARAAVTVIGPNSTYTINGKAAVTRQPMEDVTIKLAEITLEVEAVQDVMFYGAKISREPEYVKTYDQEAADKLDRQVMAALKKA</sequence>
<proteinExistence type="predicted"/>
<name>A0A8J2YAX4_9BACL</name>
<dbReference type="SUPFAM" id="SSF50475">
    <property type="entry name" value="FMN-binding split barrel"/>
    <property type="match status" value="1"/>
</dbReference>
<dbReference type="AlphaFoldDB" id="A0A8J2YAX4"/>
<dbReference type="Proteomes" id="UP000625210">
    <property type="component" value="Unassembled WGS sequence"/>
</dbReference>
<comment type="caution">
    <text evidence="2">The sequence shown here is derived from an EMBL/GenBank/DDBJ whole genome shotgun (WGS) entry which is preliminary data.</text>
</comment>
<reference evidence="2" key="2">
    <citation type="submission" date="2020-09" db="EMBL/GenBank/DDBJ databases">
        <authorList>
            <person name="Sun Q."/>
            <person name="Zhou Y."/>
        </authorList>
    </citation>
    <scope>NUCLEOTIDE SEQUENCE</scope>
    <source>
        <strain evidence="2">CGMCC 1.15179</strain>
    </source>
</reference>